<organism evidence="1 2">
    <name type="scientific">Vulcanimicrobium alpinum</name>
    <dbReference type="NCBI Taxonomy" id="3016050"/>
    <lineage>
        <taxon>Bacteria</taxon>
        <taxon>Bacillati</taxon>
        <taxon>Vulcanimicrobiota</taxon>
        <taxon>Vulcanimicrobiia</taxon>
        <taxon>Vulcanimicrobiales</taxon>
        <taxon>Vulcanimicrobiaceae</taxon>
        <taxon>Vulcanimicrobium</taxon>
    </lineage>
</organism>
<evidence type="ECO:0000313" key="2">
    <source>
        <dbReference type="Proteomes" id="UP001317532"/>
    </source>
</evidence>
<dbReference type="KEGG" id="vab:WPS_33120"/>
<dbReference type="Proteomes" id="UP001317532">
    <property type="component" value="Chromosome"/>
</dbReference>
<keyword evidence="2" id="KW-1185">Reference proteome</keyword>
<dbReference type="RefSeq" id="WP_317995588.1">
    <property type="nucleotide sequence ID" value="NZ_AP025523.1"/>
</dbReference>
<protein>
    <recommendedName>
        <fullName evidence="3">DUF885 domain-containing protein</fullName>
    </recommendedName>
</protein>
<evidence type="ECO:0000313" key="1">
    <source>
        <dbReference type="EMBL" id="BDE08036.1"/>
    </source>
</evidence>
<sequence length="522" mass="57588">MTPFDELVDDFLDVHWAFAPIDASFAGEIAYDGSLPPCDLGAPARHAGELRELMRRLDAVVVPADPGARLDARLMRAHAAHVLDQLAGRSRFHNPAWYTGEIAFGLIALLLPRAAPRDPDAFARRVALIPDLLADAAMHLRGTRVPADWTVRARKECAAIARLLGRIEGVAGTSAAVAALRRFEAAIAERPDADPAAGEARMTRLIRDVHGLDATAATLERDAAAAFAEAEAALAEAAERHDPAHTWREQIARLGELGPAPDGALPSYRTWHDRALRDAEPLLTPASDYALEFALLPEWARDVAGDLYFLFYRSPAARRPGNGSIYWVSPPEGDDDAVRRAHNTAAVKLVHAVHHGSIGHHTQNARARRAASRLSRIAGTDCASGIMMLAAGTMVEGWACYAEDLLEEVPEFYTPAERVMLRYFEFRNIACCLADLRLHLGVWTLEQMRAFYRDEVAFAPARIWNETTRNAMFPTSRLMYWTGTQQIKTLRARSRLPARVFHDRLLSFGSVPVAWIDQEVPA</sequence>
<proteinExistence type="predicted"/>
<dbReference type="EMBL" id="AP025523">
    <property type="protein sequence ID" value="BDE08036.1"/>
    <property type="molecule type" value="Genomic_DNA"/>
</dbReference>
<reference evidence="1 2" key="1">
    <citation type="journal article" date="2022" name="ISME Commun">
        <title>Vulcanimicrobium alpinus gen. nov. sp. nov., the first cultivated representative of the candidate phylum 'Eremiobacterota', is a metabolically versatile aerobic anoxygenic phototroph.</title>
        <authorList>
            <person name="Yabe S."/>
            <person name="Muto K."/>
            <person name="Abe K."/>
            <person name="Yokota A."/>
            <person name="Staudigel H."/>
            <person name="Tebo B.M."/>
        </authorList>
    </citation>
    <scope>NUCLEOTIDE SEQUENCE [LARGE SCALE GENOMIC DNA]</scope>
    <source>
        <strain evidence="1 2">WC8-2</strain>
    </source>
</reference>
<dbReference type="Pfam" id="PF05960">
    <property type="entry name" value="DUF885"/>
    <property type="match status" value="1"/>
</dbReference>
<dbReference type="InterPro" id="IPR010281">
    <property type="entry name" value="DUF885"/>
</dbReference>
<accession>A0AAN2CBA6</accession>
<evidence type="ECO:0008006" key="3">
    <source>
        <dbReference type="Google" id="ProtNLM"/>
    </source>
</evidence>
<name>A0AAN2CBA6_UNVUL</name>
<dbReference type="AlphaFoldDB" id="A0AAN2CBA6"/>
<gene>
    <name evidence="1" type="ORF">WPS_33120</name>
</gene>